<dbReference type="Proteomes" id="UP000183180">
    <property type="component" value="Unassembled WGS sequence"/>
</dbReference>
<dbReference type="STRING" id="158898.SAMN04488548_1343290"/>
<dbReference type="OrthoDB" id="4559810at2"/>
<name>A0A1H2KI93_9ACTN</name>
<sequence>MSQQLVGRTGVVTLAIPGGETLGEIELPFGGGTERFLARATEPLDDDTPVLVIAELPGRIVDVERWTTLPGL</sequence>
<reference evidence="1 2" key="1">
    <citation type="submission" date="2016-10" db="EMBL/GenBank/DDBJ databases">
        <authorList>
            <person name="de Groot N.N."/>
        </authorList>
    </citation>
    <scope>NUCLEOTIDE SEQUENCE [LARGE SCALE GENOMIC DNA]</scope>
    <source>
        <strain evidence="1 2">DSM 44215</strain>
    </source>
</reference>
<dbReference type="InterPro" id="IPR012340">
    <property type="entry name" value="NA-bd_OB-fold"/>
</dbReference>
<protein>
    <submittedName>
        <fullName evidence="1">Uncharacterized protein</fullName>
    </submittedName>
</protein>
<gene>
    <name evidence="1" type="ORF">SAMN04488548_1343290</name>
</gene>
<evidence type="ECO:0000313" key="1">
    <source>
        <dbReference type="EMBL" id="SDU68437.1"/>
    </source>
</evidence>
<accession>A0A1H2KI93</accession>
<proteinExistence type="predicted"/>
<organism evidence="1 2">
    <name type="scientific">Gordonia westfalica</name>
    <dbReference type="NCBI Taxonomy" id="158898"/>
    <lineage>
        <taxon>Bacteria</taxon>
        <taxon>Bacillati</taxon>
        <taxon>Actinomycetota</taxon>
        <taxon>Actinomycetes</taxon>
        <taxon>Mycobacteriales</taxon>
        <taxon>Gordoniaceae</taxon>
        <taxon>Gordonia</taxon>
    </lineage>
</organism>
<dbReference type="AlphaFoldDB" id="A0A1H2KI93"/>
<dbReference type="Gene3D" id="2.40.50.140">
    <property type="entry name" value="Nucleic acid-binding proteins"/>
    <property type="match status" value="1"/>
</dbReference>
<dbReference type="EMBL" id="FNLM01000034">
    <property type="protein sequence ID" value="SDU68437.1"/>
    <property type="molecule type" value="Genomic_DNA"/>
</dbReference>
<evidence type="ECO:0000313" key="2">
    <source>
        <dbReference type="Proteomes" id="UP000183180"/>
    </source>
</evidence>
<dbReference type="RefSeq" id="WP_074851963.1">
    <property type="nucleotide sequence ID" value="NZ_FNLM01000034.1"/>
</dbReference>